<sequence>MQTPTALSKESPDELHSLIEGMAMTPSQSTGSSLSRSSSTNTNIDTDALIHSPPESSATSLNDYGVPPPSPAVHIPMSPDGTRKIPTGTSPLGSSPTNTWRKFTPDRVKLRASSADLLGDTEREKMTSPRRTSKDDLTREASSTPDRMDIRSTERVDAFPTSPASSGMIRLVITIDDYEELLSARTVTLRLHPYITVSDMLHKVALKANVYIIASNYQYGETNFDLVWVEGEHERILPKDETLSDLQLKDRSNVSLRRKIRIQIPVVIIIDCYELLQSAKQVVANFFPDEPIIEVLHKVARKASVGIPLRDESKYQLFWWNEIHTKQHQPNLLETSPRSRMGSLAAMNAPQSLKLIRDTGGTLTPMENSRTLGSYGAKTRDFIFLSRKPIEQRMDEGGNIGLQVEIEDFQELYCPKKTSAIFSINTTMEEVLEKIAKKGNVNITGDVSRRFELSLPESPDRLDPKKTLAELGFKSNDTVVLRKRFEVEEESSGKKNRIHGTVKNPWMKNQLGASPAGMRSKIKQGKVICNGMVQVTGKIGQGAFGKVYKGIYKGKECAVKVMKDSVDAKNVEEFRHETEILRDTDECPYIVKLYDSVDSPKLAIIMQYASRGSLFHVLNSEVYSIGWDRILSITGDIMRGIDYLHNRPECILHRDLKSLNILVTDNWEIKICDFGLARIKSSASQNTLRKLRTTPAWSAPELMDEVEYSVKSDVYAIGVILWECVHRCITGKYERPYYEFPDIKQEFQILMQAKNRRRPTLPPSCPIEITNLCNQMWAPDPAERPQCNQVLKTVVELQQVRDHRLEEKIDDIQAYENDEDTKTSWDHAINEKV</sequence>
<keyword evidence="5 8" id="KW-0067">ATP-binding</keyword>
<evidence type="ECO:0000313" key="12">
    <source>
        <dbReference type="Proteomes" id="UP000241769"/>
    </source>
</evidence>
<dbReference type="STRING" id="1890364.A0A2P6MTW1"/>
<keyword evidence="2" id="KW-0808">Transferase</keyword>
<dbReference type="SMART" id="SM00220">
    <property type="entry name" value="S_TKc"/>
    <property type="match status" value="1"/>
</dbReference>
<dbReference type="InterPro" id="IPR008271">
    <property type="entry name" value="Ser/Thr_kinase_AS"/>
</dbReference>
<evidence type="ECO:0000313" key="11">
    <source>
        <dbReference type="EMBL" id="PRP75155.1"/>
    </source>
</evidence>
<dbReference type="AlphaFoldDB" id="A0A2P6MTW1"/>
<dbReference type="EMBL" id="MDYQ01000417">
    <property type="protein sequence ID" value="PRP75155.1"/>
    <property type="molecule type" value="Genomic_DNA"/>
</dbReference>
<dbReference type="InterPro" id="IPR017441">
    <property type="entry name" value="Protein_kinase_ATP_BS"/>
</dbReference>
<name>A0A2P6MTW1_9EUKA</name>
<gene>
    <name evidence="11" type="ORF">PROFUN_15169</name>
</gene>
<feature type="compositionally biased region" description="Polar residues" evidence="9">
    <location>
        <begin position="87"/>
        <end position="101"/>
    </location>
</feature>
<evidence type="ECO:0000256" key="8">
    <source>
        <dbReference type="PROSITE-ProRule" id="PRU10141"/>
    </source>
</evidence>
<evidence type="ECO:0000256" key="6">
    <source>
        <dbReference type="ARBA" id="ARBA00047899"/>
    </source>
</evidence>
<evidence type="ECO:0000259" key="10">
    <source>
        <dbReference type="PROSITE" id="PS50011"/>
    </source>
</evidence>
<proteinExistence type="predicted"/>
<evidence type="ECO:0000256" key="7">
    <source>
        <dbReference type="ARBA" id="ARBA00048679"/>
    </source>
</evidence>
<evidence type="ECO:0000256" key="1">
    <source>
        <dbReference type="ARBA" id="ARBA00022527"/>
    </source>
</evidence>
<protein>
    <recommendedName>
        <fullName evidence="10">Protein kinase domain-containing protein</fullName>
    </recommendedName>
</protein>
<dbReference type="PANTHER" id="PTHR44329">
    <property type="entry name" value="SERINE/THREONINE-PROTEIN KINASE TNNI3K-RELATED"/>
    <property type="match status" value="1"/>
</dbReference>
<dbReference type="InterPro" id="IPR000719">
    <property type="entry name" value="Prot_kinase_dom"/>
</dbReference>
<comment type="caution">
    <text evidence="11">The sequence shown here is derived from an EMBL/GenBank/DDBJ whole genome shotgun (WGS) entry which is preliminary data.</text>
</comment>
<dbReference type="Proteomes" id="UP000241769">
    <property type="component" value="Unassembled WGS sequence"/>
</dbReference>
<accession>A0A2P6MTW1</accession>
<feature type="compositionally biased region" description="Low complexity" evidence="9">
    <location>
        <begin position="25"/>
        <end position="42"/>
    </location>
</feature>
<reference evidence="11 12" key="1">
    <citation type="journal article" date="2018" name="Genome Biol. Evol.">
        <title>Multiple Roots of Fruiting Body Formation in Amoebozoa.</title>
        <authorList>
            <person name="Hillmann F."/>
            <person name="Forbes G."/>
            <person name="Novohradska S."/>
            <person name="Ferling I."/>
            <person name="Riege K."/>
            <person name="Groth M."/>
            <person name="Westermann M."/>
            <person name="Marz M."/>
            <person name="Spaller T."/>
            <person name="Winckler T."/>
            <person name="Schaap P."/>
            <person name="Glockner G."/>
        </authorList>
    </citation>
    <scope>NUCLEOTIDE SEQUENCE [LARGE SCALE GENOMIC DNA]</scope>
    <source>
        <strain evidence="11 12">Jena</strain>
    </source>
</reference>
<feature type="compositionally biased region" description="Basic and acidic residues" evidence="9">
    <location>
        <begin position="120"/>
        <end position="139"/>
    </location>
</feature>
<dbReference type="InterPro" id="IPR011009">
    <property type="entry name" value="Kinase-like_dom_sf"/>
</dbReference>
<dbReference type="PROSITE" id="PS50011">
    <property type="entry name" value="PROTEIN_KINASE_DOM"/>
    <property type="match status" value="1"/>
</dbReference>
<dbReference type="PANTHER" id="PTHR44329:SF288">
    <property type="entry name" value="MITOGEN-ACTIVATED PROTEIN KINASE KINASE KINASE 20"/>
    <property type="match status" value="1"/>
</dbReference>
<keyword evidence="12" id="KW-1185">Reference proteome</keyword>
<keyword evidence="3 8" id="KW-0547">Nucleotide-binding</keyword>
<organism evidence="11 12">
    <name type="scientific">Planoprotostelium fungivorum</name>
    <dbReference type="NCBI Taxonomy" id="1890364"/>
    <lineage>
        <taxon>Eukaryota</taxon>
        <taxon>Amoebozoa</taxon>
        <taxon>Evosea</taxon>
        <taxon>Variosea</taxon>
        <taxon>Cavosteliida</taxon>
        <taxon>Cavosteliaceae</taxon>
        <taxon>Planoprotostelium</taxon>
    </lineage>
</organism>
<dbReference type="InParanoid" id="A0A2P6MTW1"/>
<dbReference type="InterPro" id="IPR051681">
    <property type="entry name" value="Ser/Thr_Kinases-Pseudokinases"/>
</dbReference>
<evidence type="ECO:0000256" key="9">
    <source>
        <dbReference type="SAM" id="MobiDB-lite"/>
    </source>
</evidence>
<dbReference type="SUPFAM" id="SSF56112">
    <property type="entry name" value="Protein kinase-like (PK-like)"/>
    <property type="match status" value="1"/>
</dbReference>
<dbReference type="GO" id="GO:0004674">
    <property type="term" value="F:protein serine/threonine kinase activity"/>
    <property type="evidence" value="ECO:0007669"/>
    <property type="project" value="UniProtKB-KW"/>
</dbReference>
<dbReference type="Gene3D" id="1.10.510.10">
    <property type="entry name" value="Transferase(Phosphotransferase) domain 1"/>
    <property type="match status" value="1"/>
</dbReference>
<evidence type="ECO:0000256" key="2">
    <source>
        <dbReference type="ARBA" id="ARBA00022679"/>
    </source>
</evidence>
<feature type="region of interest" description="Disordered" evidence="9">
    <location>
        <begin position="1"/>
        <end position="147"/>
    </location>
</feature>
<comment type="catalytic activity">
    <reaction evidence="7">
        <text>L-seryl-[protein] + ATP = O-phospho-L-seryl-[protein] + ADP + H(+)</text>
        <dbReference type="Rhea" id="RHEA:17989"/>
        <dbReference type="Rhea" id="RHEA-COMP:9863"/>
        <dbReference type="Rhea" id="RHEA-COMP:11604"/>
        <dbReference type="ChEBI" id="CHEBI:15378"/>
        <dbReference type="ChEBI" id="CHEBI:29999"/>
        <dbReference type="ChEBI" id="CHEBI:30616"/>
        <dbReference type="ChEBI" id="CHEBI:83421"/>
        <dbReference type="ChEBI" id="CHEBI:456216"/>
        <dbReference type="EC" id="2.7.11.1"/>
    </reaction>
</comment>
<evidence type="ECO:0000256" key="3">
    <source>
        <dbReference type="ARBA" id="ARBA00022741"/>
    </source>
</evidence>
<comment type="catalytic activity">
    <reaction evidence="6">
        <text>L-threonyl-[protein] + ATP = O-phospho-L-threonyl-[protein] + ADP + H(+)</text>
        <dbReference type="Rhea" id="RHEA:46608"/>
        <dbReference type="Rhea" id="RHEA-COMP:11060"/>
        <dbReference type="Rhea" id="RHEA-COMP:11605"/>
        <dbReference type="ChEBI" id="CHEBI:15378"/>
        <dbReference type="ChEBI" id="CHEBI:30013"/>
        <dbReference type="ChEBI" id="CHEBI:30616"/>
        <dbReference type="ChEBI" id="CHEBI:61977"/>
        <dbReference type="ChEBI" id="CHEBI:456216"/>
        <dbReference type="EC" id="2.7.11.1"/>
    </reaction>
</comment>
<dbReference type="Pfam" id="PF07714">
    <property type="entry name" value="PK_Tyr_Ser-Thr"/>
    <property type="match status" value="1"/>
</dbReference>
<dbReference type="OrthoDB" id="69842at2759"/>
<evidence type="ECO:0000256" key="5">
    <source>
        <dbReference type="ARBA" id="ARBA00022840"/>
    </source>
</evidence>
<dbReference type="PROSITE" id="PS00108">
    <property type="entry name" value="PROTEIN_KINASE_ST"/>
    <property type="match status" value="1"/>
</dbReference>
<keyword evidence="1" id="KW-0723">Serine/threonine-protein kinase</keyword>
<dbReference type="CDD" id="cd13999">
    <property type="entry name" value="STKc_MAP3K-like"/>
    <property type="match status" value="1"/>
</dbReference>
<keyword evidence="4" id="KW-0418">Kinase</keyword>
<dbReference type="PROSITE" id="PS00107">
    <property type="entry name" value="PROTEIN_KINASE_ATP"/>
    <property type="match status" value="1"/>
</dbReference>
<feature type="binding site" evidence="8">
    <location>
        <position position="560"/>
    </location>
    <ligand>
        <name>ATP</name>
        <dbReference type="ChEBI" id="CHEBI:30616"/>
    </ligand>
</feature>
<evidence type="ECO:0000256" key="4">
    <source>
        <dbReference type="ARBA" id="ARBA00022777"/>
    </source>
</evidence>
<feature type="domain" description="Protein kinase" evidence="10">
    <location>
        <begin position="533"/>
        <end position="806"/>
    </location>
</feature>
<dbReference type="GO" id="GO:0005524">
    <property type="term" value="F:ATP binding"/>
    <property type="evidence" value="ECO:0007669"/>
    <property type="project" value="UniProtKB-UniRule"/>
</dbReference>
<dbReference type="InterPro" id="IPR001245">
    <property type="entry name" value="Ser-Thr/Tyr_kinase_cat_dom"/>
</dbReference>